<evidence type="ECO:0000259" key="4">
    <source>
        <dbReference type="PROSITE" id="PS50940"/>
    </source>
</evidence>
<dbReference type="EMBL" id="DS469613">
    <property type="protein sequence ID" value="EDO39091.1"/>
    <property type="molecule type" value="Genomic_DNA"/>
</dbReference>
<dbReference type="HOGENOM" id="CLU_472752_0_0_1"/>
<feature type="chain" id="PRO_5002715155" description="Chitin-binding type-2 domain-containing protein" evidence="3">
    <location>
        <begin position="25"/>
        <end position="577"/>
    </location>
</feature>
<dbReference type="SMART" id="SM00494">
    <property type="entry name" value="ChtBD2"/>
    <property type="match status" value="1"/>
</dbReference>
<name>A7SB33_NEMVE</name>
<dbReference type="GO" id="GO:0008061">
    <property type="term" value="F:chitin binding"/>
    <property type="evidence" value="ECO:0007669"/>
    <property type="project" value="InterPro"/>
</dbReference>
<feature type="region of interest" description="Disordered" evidence="2">
    <location>
        <begin position="389"/>
        <end position="436"/>
    </location>
</feature>
<dbReference type="CDD" id="cd22271">
    <property type="entry name" value="DPBB_EXP_N-like"/>
    <property type="match status" value="2"/>
</dbReference>
<dbReference type="InterPro" id="IPR002557">
    <property type="entry name" value="Chitin-bd_dom"/>
</dbReference>
<proteinExistence type="predicted"/>
<dbReference type="InterPro" id="IPR036508">
    <property type="entry name" value="Chitin-bd_dom_sf"/>
</dbReference>
<dbReference type="Gene3D" id="2.170.140.10">
    <property type="entry name" value="Chitin binding domain"/>
    <property type="match status" value="1"/>
</dbReference>
<dbReference type="InParanoid" id="A7SB33"/>
<evidence type="ECO:0000313" key="6">
    <source>
        <dbReference type="Proteomes" id="UP000001593"/>
    </source>
</evidence>
<sequence>MQCDNCRRVVEILLLLTGILLIKSSYRSEYQPGTGACAIDPLAPLNSEPGWVVVAAGKEEYLKSLGCGMCVEIMVSGQAVSTAHGSEPPMNGSLKATIVDLCGGCQQGGFNLYVPGYGTWKTSFKSIECPKLAGQDGKIQFRFFASNPWSIKLQSSYRSEYQPGTGACAIDPLAPLNSEPGWVVVAAGKEEYLKSLGCGMCVEIMVSGQPVSTAHGSEPPMNGSLKATIVDLCGGCQQGGFNLYVPGYGTWKTSFKSIECPKLAGQDGKIQFRFFASNPWSIKLQVRNSKVVTAGLEILHNNRWICMRRTDDNYFTISGIGELKFPIKVRVTSIANERLESTITRLVNDVSIPTTIQYKGFIEDSIPEKIKCYGQGDENASLKRTKTEITSPNSTFNHASRVSPYTTSNPTTDTPIPHNTATPTLNQMLPTNTPSPLVQNGSHHFIYYHGEDQLSNGEKSTSQDNSIIIDMKDSNVIPTTLKFCTRQISNPYRHEDFAQTFPTEGTPKYSNKDGMFCERNGDGIYAEKENCYGFVLCGGGIAHKKTCPPGLIFNTDLMVCDWSHEVKCNPDNDVIGR</sequence>
<feature type="domain" description="Chitin-binding type-2" evidence="4">
    <location>
        <begin position="514"/>
        <end position="570"/>
    </location>
</feature>
<dbReference type="InterPro" id="IPR051477">
    <property type="entry name" value="Expansin_CellWall"/>
</dbReference>
<dbReference type="PANTHER" id="PTHR31836">
    <property type="match status" value="1"/>
</dbReference>
<feature type="signal peptide" evidence="3">
    <location>
        <begin position="1"/>
        <end position="24"/>
    </location>
</feature>
<evidence type="ECO:0000313" key="5">
    <source>
        <dbReference type="EMBL" id="EDO39091.1"/>
    </source>
</evidence>
<dbReference type="InterPro" id="IPR036749">
    <property type="entry name" value="Expansin_CBD_sf"/>
</dbReference>
<keyword evidence="1 3" id="KW-0732">Signal</keyword>
<dbReference type="Gene3D" id="2.60.40.760">
    <property type="entry name" value="Expansin, cellulose-binding-like domain"/>
    <property type="match status" value="1"/>
</dbReference>
<dbReference type="Pfam" id="PF01607">
    <property type="entry name" value="CBM_14"/>
    <property type="match status" value="1"/>
</dbReference>
<dbReference type="AlphaFoldDB" id="A7SB33"/>
<dbReference type="Proteomes" id="UP000001593">
    <property type="component" value="Unassembled WGS sequence"/>
</dbReference>
<reference evidence="5 6" key="1">
    <citation type="journal article" date="2007" name="Science">
        <title>Sea anemone genome reveals ancestral eumetazoan gene repertoire and genomic organization.</title>
        <authorList>
            <person name="Putnam N.H."/>
            <person name="Srivastava M."/>
            <person name="Hellsten U."/>
            <person name="Dirks B."/>
            <person name="Chapman J."/>
            <person name="Salamov A."/>
            <person name="Terry A."/>
            <person name="Shapiro H."/>
            <person name="Lindquist E."/>
            <person name="Kapitonov V.V."/>
            <person name="Jurka J."/>
            <person name="Genikhovich G."/>
            <person name="Grigoriev I.V."/>
            <person name="Lucas S.M."/>
            <person name="Steele R.E."/>
            <person name="Finnerty J.R."/>
            <person name="Technau U."/>
            <person name="Martindale M.Q."/>
            <person name="Rokhsar D.S."/>
        </authorList>
    </citation>
    <scope>NUCLEOTIDE SEQUENCE [LARGE SCALE GENOMIC DNA]</scope>
    <source>
        <strain evidence="6">CH2 X CH6</strain>
    </source>
</reference>
<dbReference type="OMA" id="GMCVEIM"/>
<gene>
    <name evidence="5" type="ORF">NEMVEDRAFT_v1g209537</name>
</gene>
<dbReference type="SUPFAM" id="SSF57625">
    <property type="entry name" value="Invertebrate chitin-binding proteins"/>
    <property type="match status" value="1"/>
</dbReference>
<dbReference type="Gene3D" id="2.40.40.10">
    <property type="entry name" value="RlpA-like domain"/>
    <property type="match status" value="2"/>
</dbReference>
<dbReference type="GO" id="GO:0005576">
    <property type="term" value="C:extracellular region"/>
    <property type="evidence" value="ECO:0007669"/>
    <property type="project" value="InterPro"/>
</dbReference>
<evidence type="ECO:0000256" key="1">
    <source>
        <dbReference type="ARBA" id="ARBA00022729"/>
    </source>
</evidence>
<keyword evidence="6" id="KW-1185">Reference proteome</keyword>
<dbReference type="PANTHER" id="PTHR31836:SF28">
    <property type="entry name" value="SRCR DOMAIN-CONTAINING PROTEIN-RELATED"/>
    <property type="match status" value="1"/>
</dbReference>
<evidence type="ECO:0000256" key="2">
    <source>
        <dbReference type="SAM" id="MobiDB-lite"/>
    </source>
</evidence>
<organism evidence="5 6">
    <name type="scientific">Nematostella vectensis</name>
    <name type="common">Starlet sea anemone</name>
    <dbReference type="NCBI Taxonomy" id="45351"/>
    <lineage>
        <taxon>Eukaryota</taxon>
        <taxon>Metazoa</taxon>
        <taxon>Cnidaria</taxon>
        <taxon>Anthozoa</taxon>
        <taxon>Hexacorallia</taxon>
        <taxon>Actiniaria</taxon>
        <taxon>Edwardsiidae</taxon>
        <taxon>Nematostella</taxon>
    </lineage>
</organism>
<dbReference type="SUPFAM" id="SSF50685">
    <property type="entry name" value="Barwin-like endoglucanases"/>
    <property type="match status" value="2"/>
</dbReference>
<dbReference type="InterPro" id="IPR036908">
    <property type="entry name" value="RlpA-like_sf"/>
</dbReference>
<accession>A7SB33</accession>
<protein>
    <recommendedName>
        <fullName evidence="4">Chitin-binding type-2 domain-containing protein</fullName>
    </recommendedName>
</protein>
<dbReference type="STRING" id="45351.A7SB33"/>
<dbReference type="PROSITE" id="PS50940">
    <property type="entry name" value="CHIT_BIND_II"/>
    <property type="match status" value="1"/>
</dbReference>
<evidence type="ECO:0000256" key="3">
    <source>
        <dbReference type="SAM" id="SignalP"/>
    </source>
</evidence>